<dbReference type="AlphaFoldDB" id="W1P8H9"/>
<reference evidence="2" key="1">
    <citation type="journal article" date="2013" name="Science">
        <title>The Amborella genome and the evolution of flowering plants.</title>
        <authorList>
            <consortium name="Amborella Genome Project"/>
        </authorList>
    </citation>
    <scope>NUCLEOTIDE SEQUENCE [LARGE SCALE GENOMIC DNA]</scope>
</reference>
<evidence type="ECO:0000313" key="1">
    <source>
        <dbReference type="EMBL" id="ERN03295.1"/>
    </source>
</evidence>
<evidence type="ECO:0008006" key="3">
    <source>
        <dbReference type="Google" id="ProtNLM"/>
    </source>
</evidence>
<protein>
    <recommendedName>
        <fullName evidence="3">Aminotransferase-like plant mobile domain-containing protein</fullName>
    </recommendedName>
</protein>
<dbReference type="EMBL" id="KI394358">
    <property type="protein sequence ID" value="ERN03295.1"/>
    <property type="molecule type" value="Genomic_DNA"/>
</dbReference>
<organism evidence="1 2">
    <name type="scientific">Amborella trichopoda</name>
    <dbReference type="NCBI Taxonomy" id="13333"/>
    <lineage>
        <taxon>Eukaryota</taxon>
        <taxon>Viridiplantae</taxon>
        <taxon>Streptophyta</taxon>
        <taxon>Embryophyta</taxon>
        <taxon>Tracheophyta</taxon>
        <taxon>Spermatophyta</taxon>
        <taxon>Magnoliopsida</taxon>
        <taxon>Amborellales</taxon>
        <taxon>Amborellaceae</taxon>
        <taxon>Amborella</taxon>
    </lineage>
</organism>
<evidence type="ECO:0000313" key="2">
    <source>
        <dbReference type="Proteomes" id="UP000017836"/>
    </source>
</evidence>
<dbReference type="Gramene" id="ERN03295">
    <property type="protein sequence ID" value="ERN03295"/>
    <property type="gene ID" value="AMTR_s00003p00223750"/>
</dbReference>
<name>W1P8H9_AMBTC</name>
<dbReference type="HOGENOM" id="CLU_1867865_0_0_1"/>
<keyword evidence="2" id="KW-1185">Reference proteome</keyword>
<sequence length="137" mass="15875">MAQCDWGPIIIEDYIPYHPYLHRWLGTSPRGSFDKLVTIKFNWLKERFMIMQRNAIDEVVERHTCVYLLYLVGSTIFASANGNEHNDEVRKVRVGEARAKRWRPSVTKKSPSHIVAYYHQEIDLLDSSKIIGSVAAI</sequence>
<proteinExistence type="predicted"/>
<dbReference type="Proteomes" id="UP000017836">
    <property type="component" value="Unassembled WGS sequence"/>
</dbReference>
<accession>W1P8H9</accession>
<gene>
    <name evidence="1" type="ORF">AMTR_s00003p00223750</name>
</gene>